<dbReference type="PROSITE" id="PS50932">
    <property type="entry name" value="HTH_LACI_2"/>
    <property type="match status" value="1"/>
</dbReference>
<keyword evidence="6" id="KW-1185">Reference proteome</keyword>
<feature type="domain" description="HTH lacI-type" evidence="4">
    <location>
        <begin position="1"/>
        <end position="54"/>
    </location>
</feature>
<dbReference type="PANTHER" id="PTHR30146:SF138">
    <property type="entry name" value="TRANSCRIPTIONAL REGULATORY PROTEIN"/>
    <property type="match status" value="1"/>
</dbReference>
<evidence type="ECO:0000259" key="4">
    <source>
        <dbReference type="PROSITE" id="PS50932"/>
    </source>
</evidence>
<dbReference type="InterPro" id="IPR028082">
    <property type="entry name" value="Peripla_BP_I"/>
</dbReference>
<evidence type="ECO:0000256" key="2">
    <source>
        <dbReference type="ARBA" id="ARBA00023125"/>
    </source>
</evidence>
<keyword evidence="3" id="KW-0804">Transcription</keyword>
<organism evidence="5 6">
    <name type="scientific">Actinomadura alba</name>
    <dbReference type="NCBI Taxonomy" id="406431"/>
    <lineage>
        <taxon>Bacteria</taxon>
        <taxon>Bacillati</taxon>
        <taxon>Actinomycetota</taxon>
        <taxon>Actinomycetes</taxon>
        <taxon>Streptosporangiales</taxon>
        <taxon>Thermomonosporaceae</taxon>
        <taxon>Actinomadura</taxon>
    </lineage>
</organism>
<dbReference type="SMART" id="SM00354">
    <property type="entry name" value="HTH_LACI"/>
    <property type="match status" value="1"/>
</dbReference>
<dbReference type="CDD" id="cd06279">
    <property type="entry name" value="PBP1_LacI-like"/>
    <property type="match status" value="1"/>
</dbReference>
<name>A0ABR7LWT9_9ACTN</name>
<keyword evidence="1" id="KW-0805">Transcription regulation</keyword>
<dbReference type="Pfam" id="PF00356">
    <property type="entry name" value="LacI"/>
    <property type="match status" value="1"/>
</dbReference>
<dbReference type="InterPro" id="IPR046335">
    <property type="entry name" value="LacI/GalR-like_sensor"/>
</dbReference>
<comment type="caution">
    <text evidence="5">The sequence shown here is derived from an EMBL/GenBank/DDBJ whole genome shotgun (WGS) entry which is preliminary data.</text>
</comment>
<gene>
    <name evidence="5" type="ORF">HKK74_28060</name>
</gene>
<dbReference type="SUPFAM" id="SSF47413">
    <property type="entry name" value="lambda repressor-like DNA-binding domains"/>
    <property type="match status" value="1"/>
</dbReference>
<protein>
    <submittedName>
        <fullName evidence="5">LacI family DNA-binding transcriptional regulator</fullName>
    </submittedName>
</protein>
<dbReference type="Gene3D" id="3.40.50.2300">
    <property type="match status" value="2"/>
</dbReference>
<dbReference type="SUPFAM" id="SSF53822">
    <property type="entry name" value="Periplasmic binding protein-like I"/>
    <property type="match status" value="1"/>
</dbReference>
<dbReference type="Gene3D" id="1.10.260.40">
    <property type="entry name" value="lambda repressor-like DNA-binding domains"/>
    <property type="match status" value="1"/>
</dbReference>
<dbReference type="EMBL" id="JABVEC010000026">
    <property type="protein sequence ID" value="MBC6469322.1"/>
    <property type="molecule type" value="Genomic_DNA"/>
</dbReference>
<evidence type="ECO:0000256" key="1">
    <source>
        <dbReference type="ARBA" id="ARBA00023015"/>
    </source>
</evidence>
<sequence>MQDLARSLGVSKATVSNAYNRPDQLSANLRDRILAEADRLGYPGPDPIAATFSRRRAGAIGLVFDDPLTYALTDPAEVLFVTGIGEVCERTGIGLVLIPRGPTEDLVQRALVDGFVCHCDLDGDDRLDIALARELPVVVVDGPPRADAGHVGIDDFGGAALAARHLLELCHRRIAVLVGPLHADGGSGPASPARQESARYHVTLQRLKGYRSEIESAGLDWADVTVAECAPYGREAGYRNACALLDQERRPTALLAESDELALGALRAATERGIDVPQQLSIVGFDDAPPAAWATPGLTTVRQPHQQKGRAAAEYLLGPHRNERTVLPVELVTRGSTARAPRSP</sequence>
<dbReference type="Pfam" id="PF13377">
    <property type="entry name" value="Peripla_BP_3"/>
    <property type="match status" value="1"/>
</dbReference>
<dbReference type="CDD" id="cd01392">
    <property type="entry name" value="HTH_LacI"/>
    <property type="match status" value="1"/>
</dbReference>
<evidence type="ECO:0000256" key="3">
    <source>
        <dbReference type="ARBA" id="ARBA00023163"/>
    </source>
</evidence>
<proteinExistence type="predicted"/>
<dbReference type="GO" id="GO:0003677">
    <property type="term" value="F:DNA binding"/>
    <property type="evidence" value="ECO:0007669"/>
    <property type="project" value="UniProtKB-KW"/>
</dbReference>
<keyword evidence="2 5" id="KW-0238">DNA-binding</keyword>
<dbReference type="InterPro" id="IPR000843">
    <property type="entry name" value="HTH_LacI"/>
</dbReference>
<dbReference type="PANTHER" id="PTHR30146">
    <property type="entry name" value="LACI-RELATED TRANSCRIPTIONAL REPRESSOR"/>
    <property type="match status" value="1"/>
</dbReference>
<evidence type="ECO:0000313" key="6">
    <source>
        <dbReference type="Proteomes" id="UP000805614"/>
    </source>
</evidence>
<evidence type="ECO:0000313" key="5">
    <source>
        <dbReference type="EMBL" id="MBC6469322.1"/>
    </source>
</evidence>
<reference evidence="5 6" key="1">
    <citation type="submission" date="2020-06" db="EMBL/GenBank/DDBJ databases">
        <title>Actinomadura xiongansis sp. nov., isolated from soil of Baiyangdian.</title>
        <authorList>
            <person name="Zhang X."/>
        </authorList>
    </citation>
    <scope>NUCLEOTIDE SEQUENCE [LARGE SCALE GENOMIC DNA]</scope>
    <source>
        <strain evidence="5 6">HBUM206468</strain>
    </source>
</reference>
<dbReference type="Proteomes" id="UP000805614">
    <property type="component" value="Unassembled WGS sequence"/>
</dbReference>
<dbReference type="InterPro" id="IPR010982">
    <property type="entry name" value="Lambda_DNA-bd_dom_sf"/>
</dbReference>
<accession>A0ABR7LWT9</accession>